<feature type="domain" description="FAD-binding PCMH-type" evidence="5">
    <location>
        <begin position="90"/>
        <end position="275"/>
    </location>
</feature>
<dbReference type="InterPro" id="IPR016169">
    <property type="entry name" value="FAD-bd_PCMH_sub2"/>
</dbReference>
<dbReference type="AlphaFoldDB" id="A0AB34IX54"/>
<dbReference type="Pfam" id="PF09330">
    <property type="entry name" value="Lact-deh-memb"/>
    <property type="match status" value="1"/>
</dbReference>
<dbReference type="SUPFAM" id="SSF55103">
    <property type="entry name" value="FAD-linked oxidases, C-terminal domain"/>
    <property type="match status" value="1"/>
</dbReference>
<comment type="cofactor">
    <cofactor evidence="1">
        <name>FAD</name>
        <dbReference type="ChEBI" id="CHEBI:57692"/>
    </cofactor>
</comment>
<keyword evidence="7" id="KW-1185">Reference proteome</keyword>
<protein>
    <recommendedName>
        <fullName evidence="5">FAD-binding PCMH-type domain-containing protein</fullName>
    </recommendedName>
</protein>
<dbReference type="Gene3D" id="3.30.43.10">
    <property type="entry name" value="Uridine Diphospho-n-acetylenolpyruvylglucosamine Reductase, domain 2"/>
    <property type="match status" value="2"/>
</dbReference>
<dbReference type="PROSITE" id="PS51387">
    <property type="entry name" value="FAD_PCMH"/>
    <property type="match status" value="1"/>
</dbReference>
<comment type="caution">
    <text evidence="6">The sequence shown here is derived from an EMBL/GenBank/DDBJ whole genome shotgun (WGS) entry which is preliminary data.</text>
</comment>
<accession>A0AB34IX54</accession>
<evidence type="ECO:0000259" key="5">
    <source>
        <dbReference type="PROSITE" id="PS51387"/>
    </source>
</evidence>
<keyword evidence="4" id="KW-0560">Oxidoreductase</keyword>
<dbReference type="PANTHER" id="PTHR43716">
    <property type="entry name" value="D-2-HYDROXYGLUTARATE DEHYDROGENASE, MITOCHONDRIAL"/>
    <property type="match status" value="1"/>
</dbReference>
<dbReference type="GO" id="GO:0055085">
    <property type="term" value="P:transmembrane transport"/>
    <property type="evidence" value="ECO:0007669"/>
    <property type="project" value="InterPro"/>
</dbReference>
<evidence type="ECO:0000313" key="6">
    <source>
        <dbReference type="EMBL" id="KAL1507651.1"/>
    </source>
</evidence>
<dbReference type="GO" id="GO:0022904">
    <property type="term" value="P:respiratory electron transport chain"/>
    <property type="evidence" value="ECO:0007669"/>
    <property type="project" value="TreeGrafter"/>
</dbReference>
<evidence type="ECO:0000256" key="3">
    <source>
        <dbReference type="ARBA" id="ARBA00022827"/>
    </source>
</evidence>
<dbReference type="PANTHER" id="PTHR43716:SF1">
    <property type="entry name" value="D-2-HYDROXYGLUTARATE DEHYDROGENASE, MITOCHONDRIAL"/>
    <property type="match status" value="1"/>
</dbReference>
<dbReference type="InterPro" id="IPR051264">
    <property type="entry name" value="FAD-oxidored/transferase_4"/>
</dbReference>
<sequence>MASRVQRLLSKPMLRSLGFAAWTGGAFSAGYALRRNDEAQSTRMLPSGWRACCDGVRLTKAQEALRPQLEAIVGAAHVQSAVEQHGSRLGRGVAFAVVRPGTLQQCVECVQACVDADVAVLPQGANTGLTGGSVPRGAEKGNDRPTVVINMARLDAIIPIDEGQRLVCLAGAGIHSALQKAAAIGRESHSVLGSIFLNPTTAAGVAFGSGGTQLRKGPVYTERLLYVRVNEQGKAEVVNTLGLRGTQSQQFAKLESGTLCQDDVDGRCTLPASERAYGERVCACDGHAGKAVARFNASTAGPPPNRSEGKVLILASVHDTFPSPRASEVLWISLRDLAAAQQLKRHVCLSGGARDLPTSCEYMDKDALTAVDEAGRVMCYVLSLVGIGKKLKQMWDLKLTFEGLPLPFAPVIADKALFFFNRLFPCALPAPIQKMAAEYEHHLLVEVGDFGGGEADRFMARLKEFEATHPIAVHKCSAAEQPWVKYFRFAAAPAFRTWCIGMGLEGVSVDYALPKGECDAPPLPEEMAALRMRYSHFGCNVVHEDIAFRPGVDAHEAKMSFKHAVEAMGGKLPAEHGHGTEYAAPEDAQRRWQQMDPLNVFNPGVGGLSGQKRYGKSA</sequence>
<organism evidence="6 7">
    <name type="scientific">Prymnesium parvum</name>
    <name type="common">Toxic golden alga</name>
    <dbReference type="NCBI Taxonomy" id="97485"/>
    <lineage>
        <taxon>Eukaryota</taxon>
        <taxon>Haptista</taxon>
        <taxon>Haptophyta</taxon>
        <taxon>Prymnesiophyceae</taxon>
        <taxon>Prymnesiales</taxon>
        <taxon>Prymnesiaceae</taxon>
        <taxon>Prymnesium</taxon>
    </lineage>
</organism>
<dbReference type="Proteomes" id="UP001515480">
    <property type="component" value="Unassembled WGS sequence"/>
</dbReference>
<name>A0AB34IX54_PRYPA</name>
<keyword evidence="3" id="KW-0274">FAD</keyword>
<gene>
    <name evidence="6" type="ORF">AB1Y20_007268</name>
</gene>
<dbReference type="InterPro" id="IPR016164">
    <property type="entry name" value="FAD-linked_Oxase-like_C"/>
</dbReference>
<dbReference type="Gene3D" id="3.30.465.10">
    <property type="match status" value="1"/>
</dbReference>
<evidence type="ECO:0000313" key="7">
    <source>
        <dbReference type="Proteomes" id="UP001515480"/>
    </source>
</evidence>
<dbReference type="InterPro" id="IPR036318">
    <property type="entry name" value="FAD-bd_PCMH-like_sf"/>
</dbReference>
<evidence type="ECO:0000256" key="4">
    <source>
        <dbReference type="ARBA" id="ARBA00023002"/>
    </source>
</evidence>
<evidence type="ECO:0000256" key="1">
    <source>
        <dbReference type="ARBA" id="ARBA00001974"/>
    </source>
</evidence>
<dbReference type="InterPro" id="IPR015409">
    <property type="entry name" value="Lactate_DH_C"/>
</dbReference>
<dbReference type="Pfam" id="PF01565">
    <property type="entry name" value="FAD_binding_4"/>
    <property type="match status" value="1"/>
</dbReference>
<dbReference type="SUPFAM" id="SSF56176">
    <property type="entry name" value="FAD-binding/transporter-associated domain-like"/>
    <property type="match status" value="1"/>
</dbReference>
<dbReference type="InterPro" id="IPR006094">
    <property type="entry name" value="Oxid_FAD_bind_N"/>
</dbReference>
<dbReference type="InterPro" id="IPR016166">
    <property type="entry name" value="FAD-bd_PCMH"/>
</dbReference>
<dbReference type="InterPro" id="IPR016167">
    <property type="entry name" value="FAD-bd_PCMH_sub1"/>
</dbReference>
<dbReference type="GO" id="GO:0016491">
    <property type="term" value="F:oxidoreductase activity"/>
    <property type="evidence" value="ECO:0007669"/>
    <property type="project" value="UniProtKB-KW"/>
</dbReference>
<dbReference type="GO" id="GO:0071949">
    <property type="term" value="F:FAD binding"/>
    <property type="evidence" value="ECO:0007669"/>
    <property type="project" value="InterPro"/>
</dbReference>
<dbReference type="EMBL" id="JBGBPQ010000017">
    <property type="protein sequence ID" value="KAL1507651.1"/>
    <property type="molecule type" value="Genomic_DNA"/>
</dbReference>
<reference evidence="6 7" key="1">
    <citation type="journal article" date="2024" name="Science">
        <title>Giant polyketide synthase enzymes in the biosynthesis of giant marine polyether toxins.</title>
        <authorList>
            <person name="Fallon T.R."/>
            <person name="Shende V.V."/>
            <person name="Wierzbicki I.H."/>
            <person name="Pendleton A.L."/>
            <person name="Watervoot N.F."/>
            <person name="Auber R.P."/>
            <person name="Gonzalez D.J."/>
            <person name="Wisecaver J.H."/>
            <person name="Moore B.S."/>
        </authorList>
    </citation>
    <scope>NUCLEOTIDE SEQUENCE [LARGE SCALE GENOMIC DNA]</scope>
    <source>
        <strain evidence="6 7">12B1</strain>
    </source>
</reference>
<keyword evidence="2" id="KW-0285">Flavoprotein</keyword>
<evidence type="ECO:0000256" key="2">
    <source>
        <dbReference type="ARBA" id="ARBA00022630"/>
    </source>
</evidence>
<proteinExistence type="predicted"/>